<evidence type="ECO:0000256" key="1">
    <source>
        <dbReference type="ARBA" id="ARBA00022614"/>
    </source>
</evidence>
<dbReference type="InterPro" id="IPR025875">
    <property type="entry name" value="Leu-rich_rpt_4"/>
</dbReference>
<dbReference type="Proteomes" id="UP000235965">
    <property type="component" value="Unassembled WGS sequence"/>
</dbReference>
<keyword evidence="1" id="KW-0433">Leucine-rich repeat</keyword>
<evidence type="ECO:0000313" key="5">
    <source>
        <dbReference type="Proteomes" id="UP000235965"/>
    </source>
</evidence>
<feature type="domain" description="F-box/LRR-repeat protein 15-like leucin rich repeat" evidence="3">
    <location>
        <begin position="108"/>
        <end position="209"/>
    </location>
</feature>
<dbReference type="InterPro" id="IPR057207">
    <property type="entry name" value="FBXL15_LRR"/>
</dbReference>
<dbReference type="Pfam" id="PF25372">
    <property type="entry name" value="DUF7885"/>
    <property type="match status" value="1"/>
</dbReference>
<dbReference type="Gene3D" id="3.80.10.10">
    <property type="entry name" value="Ribonuclease Inhibitor"/>
    <property type="match status" value="1"/>
</dbReference>
<dbReference type="InterPro" id="IPR032675">
    <property type="entry name" value="LRR_dom_sf"/>
</dbReference>
<organism evidence="4 5">
    <name type="scientific">Cryptotermes secundus</name>
    <dbReference type="NCBI Taxonomy" id="105785"/>
    <lineage>
        <taxon>Eukaryota</taxon>
        <taxon>Metazoa</taxon>
        <taxon>Ecdysozoa</taxon>
        <taxon>Arthropoda</taxon>
        <taxon>Hexapoda</taxon>
        <taxon>Insecta</taxon>
        <taxon>Pterygota</taxon>
        <taxon>Neoptera</taxon>
        <taxon>Polyneoptera</taxon>
        <taxon>Dictyoptera</taxon>
        <taxon>Blattodea</taxon>
        <taxon>Blattoidea</taxon>
        <taxon>Termitoidae</taxon>
        <taxon>Kalotermitidae</taxon>
        <taxon>Cryptotermitinae</taxon>
        <taxon>Cryptotermes</taxon>
    </lineage>
</organism>
<gene>
    <name evidence="4" type="ORF">B7P43_G14215</name>
</gene>
<dbReference type="AlphaFoldDB" id="A0A2J7PBM7"/>
<dbReference type="PANTHER" id="PTHR13318">
    <property type="entry name" value="PARTNER OF PAIRED, ISOFORM B-RELATED"/>
    <property type="match status" value="1"/>
</dbReference>
<accession>A0A2J7PBM7</accession>
<dbReference type="GO" id="GO:0019005">
    <property type="term" value="C:SCF ubiquitin ligase complex"/>
    <property type="evidence" value="ECO:0007669"/>
    <property type="project" value="TreeGrafter"/>
</dbReference>
<dbReference type="PANTHER" id="PTHR13318:SF152">
    <property type="entry name" value="F-BOX_LRR-REPEAT PROTEIN 4"/>
    <property type="match status" value="1"/>
</dbReference>
<keyword evidence="5" id="KW-1185">Reference proteome</keyword>
<dbReference type="InterPro" id="IPR006553">
    <property type="entry name" value="Leu-rich_rpt_Cys-con_subtyp"/>
</dbReference>
<comment type="caution">
    <text evidence="4">The sequence shown here is derived from an EMBL/GenBank/DDBJ whole genome shotgun (WGS) entry which is preliminary data.</text>
</comment>
<dbReference type="EMBL" id="NEVH01027081">
    <property type="protein sequence ID" value="PNF13729.1"/>
    <property type="molecule type" value="Genomic_DNA"/>
</dbReference>
<sequence length="231" mass="25911">MKVAEKCKNLKELCLRSCHNITELGFQSLASLKNLQYLDLYRTFIDLGPLKAILKSSPQLKHINMGSCGHISNMDDVAQTLAAYNKELVSVDFWKTYSLTPVGVKALHKCQKLEEVDLGWCGGVGAPGDSFRSLATGCPCLRKLFLAALRSITDRDLEPFIEHCPALEQVDLMGGHSITSDICVKFLTRCNKLRLLDVSFCDQVQDSEVAYWRMVFPHVSVKRSFQHDILS</sequence>
<dbReference type="Pfam" id="PF12799">
    <property type="entry name" value="LRR_4"/>
    <property type="match status" value="1"/>
</dbReference>
<dbReference type="SUPFAM" id="SSF52047">
    <property type="entry name" value="RNI-like"/>
    <property type="match status" value="1"/>
</dbReference>
<reference evidence="4 5" key="1">
    <citation type="submission" date="2017-12" db="EMBL/GenBank/DDBJ databases">
        <title>Hemimetabolous genomes reveal molecular basis of termite eusociality.</title>
        <authorList>
            <person name="Harrison M.C."/>
            <person name="Jongepier E."/>
            <person name="Robertson H.M."/>
            <person name="Arning N."/>
            <person name="Bitard-Feildel T."/>
            <person name="Chao H."/>
            <person name="Childers C.P."/>
            <person name="Dinh H."/>
            <person name="Doddapaneni H."/>
            <person name="Dugan S."/>
            <person name="Gowin J."/>
            <person name="Greiner C."/>
            <person name="Han Y."/>
            <person name="Hu H."/>
            <person name="Hughes D.S.T."/>
            <person name="Huylmans A.-K."/>
            <person name="Kemena C."/>
            <person name="Kremer L.P.M."/>
            <person name="Lee S.L."/>
            <person name="Lopez-Ezquerra A."/>
            <person name="Mallet L."/>
            <person name="Monroy-Kuhn J.M."/>
            <person name="Moser A."/>
            <person name="Murali S.C."/>
            <person name="Muzny D.M."/>
            <person name="Otani S."/>
            <person name="Piulachs M.-D."/>
            <person name="Poelchau M."/>
            <person name="Qu J."/>
            <person name="Schaub F."/>
            <person name="Wada-Katsumata A."/>
            <person name="Worley K.C."/>
            <person name="Xie Q."/>
            <person name="Ylla G."/>
            <person name="Poulsen M."/>
            <person name="Gibbs R.A."/>
            <person name="Schal C."/>
            <person name="Richards S."/>
            <person name="Belles X."/>
            <person name="Korb J."/>
            <person name="Bornberg-Bauer E."/>
        </authorList>
    </citation>
    <scope>NUCLEOTIDE SEQUENCE [LARGE SCALE GENOMIC DNA]</scope>
    <source>
        <tissue evidence="4">Whole body</tissue>
    </source>
</reference>
<evidence type="ECO:0000259" key="3">
    <source>
        <dbReference type="Pfam" id="PF25372"/>
    </source>
</evidence>
<dbReference type="GO" id="GO:0031146">
    <property type="term" value="P:SCF-dependent proteasomal ubiquitin-dependent protein catabolic process"/>
    <property type="evidence" value="ECO:0007669"/>
    <property type="project" value="TreeGrafter"/>
</dbReference>
<evidence type="ECO:0000313" key="4">
    <source>
        <dbReference type="EMBL" id="PNF13729.1"/>
    </source>
</evidence>
<evidence type="ECO:0000256" key="2">
    <source>
        <dbReference type="ARBA" id="ARBA00022737"/>
    </source>
</evidence>
<dbReference type="OrthoDB" id="2153609at2759"/>
<keyword evidence="2" id="KW-0677">Repeat</keyword>
<name>A0A2J7PBM7_9NEOP</name>
<dbReference type="SMART" id="SM00367">
    <property type="entry name" value="LRR_CC"/>
    <property type="match status" value="5"/>
</dbReference>
<proteinExistence type="predicted"/>
<protein>
    <recommendedName>
        <fullName evidence="3">F-box/LRR-repeat protein 15-like leucin rich repeat domain-containing protein</fullName>
    </recommendedName>
</protein>